<dbReference type="Gene3D" id="3.40.50.300">
    <property type="entry name" value="P-loop containing nucleotide triphosphate hydrolases"/>
    <property type="match status" value="1"/>
</dbReference>
<proteinExistence type="predicted"/>
<keyword evidence="1" id="KW-1133">Transmembrane helix</keyword>
<name>A0ABY7KIJ4_9ACTN</name>
<feature type="domain" description="NACHT" evidence="2">
    <location>
        <begin position="113"/>
        <end position="214"/>
    </location>
</feature>
<keyword evidence="4" id="KW-1185">Reference proteome</keyword>
<keyword evidence="1" id="KW-0812">Transmembrane</keyword>
<evidence type="ECO:0000313" key="3">
    <source>
        <dbReference type="EMBL" id="WAZ23873.1"/>
    </source>
</evidence>
<reference evidence="3" key="1">
    <citation type="submission" date="2022-12" db="EMBL/GenBank/DDBJ databases">
        <authorList>
            <person name="Ruckert C."/>
            <person name="Busche T."/>
            <person name="Kalinowski J."/>
            <person name="Wittmann C."/>
        </authorList>
    </citation>
    <scope>NUCLEOTIDE SEQUENCE</scope>
    <source>
        <strain evidence="3">DSM 40467</strain>
    </source>
</reference>
<sequence length="948" mass="105290">MRGAPDFEQPAWQPGTVINAGVYQAVQQPARGAAPPPPSDDPQFRRALARLLLRKLTSTLDEIHWLDDELVELTAIVEDVDGYPATRRRGLLRRRGRYATSPLSQALTRPKTDLILLQGQAGSGKSVALRQYATAQLRQIAEGRAPNAPLPVYVNLRELHAKPHEITTELLRRYIMEQTGPRGSADIAAYFTHCFADDLRERRVTLLLDSFDEIPAVLGSATVDAVVAPYVQTVIELVGGGGRCVVASREYKGLRANGWTRLHILGLSPQQQEDFLRRVGLDQRELALLQPLLTDPRRGFTAEAQNPLSLKLLATYVQAHHALPDRPSTLFADYAALRLRSVLAEAPNVQQRLADFLARFAFRLTASGGGLSVDERSHHEDLAKVAEEDPGTRVLLIRALSESRILVSSGRRVFFGHRRVQQYFASKYVADHPDAVAPHELATNGRWRETAVTVLQDGAPEVTEPLLRALAEVLAAERTDEAVFEWSPAAVHCLELLTAAYQGRASWPYETIRPLADALVAAAWERGSVSDRKFALDCLPLLSEEARELYIDRAFAGESGWLRTTALRDCATLPTLSPAIRGSVRRLLITMLGQKIPLAEAHAIKADLQRLREDEDLVRVRRVVERVPLGVVLLSIAYYVGLMAGSIWDALTLLVTPVMLLMPITLFWLFKSTQPLSYGVAKSRLRRFLEELFRRWIDMDKARADTDPFLMGMTLCGGVLTAAHLATAVEHLVKGNVSFAVIWVLTVPLAALAWIWGPSTLYVVRHGCPPGGLGVAGLVRMPLTALRMEEHPIHGLLADDWFRRALRSLRTHGSTLVTGMTIVGGLVYVALRYLWIATLVWASALALGVLTIIFDLIRSLFRDLRSRRRVTRAAERGSVGGPAFFSALHELRDTAEAAEYVRLVRAVPRAEPLALDRQALRRYIAELPETDSELLDELGRLDEQLRTR</sequence>
<accession>A0ABY7KIJ4</accession>
<feature type="transmembrane region" description="Helical" evidence="1">
    <location>
        <begin position="813"/>
        <end position="835"/>
    </location>
</feature>
<feature type="transmembrane region" description="Helical" evidence="1">
    <location>
        <begin position="627"/>
        <end position="644"/>
    </location>
</feature>
<protein>
    <submittedName>
        <fullName evidence="3">NACHT domain-containing protein</fullName>
    </submittedName>
</protein>
<feature type="transmembrane region" description="Helical" evidence="1">
    <location>
        <begin position="650"/>
        <end position="670"/>
    </location>
</feature>
<evidence type="ECO:0000313" key="4">
    <source>
        <dbReference type="Proteomes" id="UP001164439"/>
    </source>
</evidence>
<dbReference type="PROSITE" id="PS50837">
    <property type="entry name" value="NACHT"/>
    <property type="match status" value="1"/>
</dbReference>
<evidence type="ECO:0000256" key="1">
    <source>
        <dbReference type="SAM" id="Phobius"/>
    </source>
</evidence>
<dbReference type="Proteomes" id="UP001164439">
    <property type="component" value="Chromosome"/>
</dbReference>
<evidence type="ECO:0000259" key="2">
    <source>
        <dbReference type="PROSITE" id="PS50837"/>
    </source>
</evidence>
<dbReference type="RefSeq" id="WP_269661416.1">
    <property type="nucleotide sequence ID" value="NZ_CP114413.1"/>
</dbReference>
<dbReference type="InterPro" id="IPR027417">
    <property type="entry name" value="P-loop_NTPase"/>
</dbReference>
<feature type="transmembrane region" description="Helical" evidence="1">
    <location>
        <begin position="709"/>
        <end position="729"/>
    </location>
</feature>
<dbReference type="InterPro" id="IPR007111">
    <property type="entry name" value="NACHT_NTPase"/>
</dbReference>
<gene>
    <name evidence="3" type="ORF">STRCI_005244</name>
</gene>
<organism evidence="3 4">
    <name type="scientific">Streptomyces cinnabarinus</name>
    <dbReference type="NCBI Taxonomy" id="67287"/>
    <lineage>
        <taxon>Bacteria</taxon>
        <taxon>Bacillati</taxon>
        <taxon>Actinomycetota</taxon>
        <taxon>Actinomycetes</taxon>
        <taxon>Kitasatosporales</taxon>
        <taxon>Streptomycetaceae</taxon>
        <taxon>Streptomyces</taxon>
    </lineage>
</organism>
<keyword evidence="1" id="KW-0472">Membrane</keyword>
<feature type="transmembrane region" description="Helical" evidence="1">
    <location>
        <begin position="841"/>
        <end position="861"/>
    </location>
</feature>
<dbReference type="EMBL" id="CP114413">
    <property type="protein sequence ID" value="WAZ23873.1"/>
    <property type="molecule type" value="Genomic_DNA"/>
</dbReference>
<feature type="transmembrane region" description="Helical" evidence="1">
    <location>
        <begin position="735"/>
        <end position="756"/>
    </location>
</feature>
<dbReference type="Pfam" id="PF05729">
    <property type="entry name" value="NACHT"/>
    <property type="match status" value="1"/>
</dbReference>
<dbReference type="SUPFAM" id="SSF52540">
    <property type="entry name" value="P-loop containing nucleoside triphosphate hydrolases"/>
    <property type="match status" value="1"/>
</dbReference>